<keyword evidence="8" id="KW-0547">Nucleotide-binding</keyword>
<dbReference type="GO" id="GO:0005856">
    <property type="term" value="C:cytoskeleton"/>
    <property type="evidence" value="ECO:0007669"/>
    <property type="project" value="UniProtKB-SubCell"/>
</dbReference>
<dbReference type="GO" id="GO:0004674">
    <property type="term" value="F:protein serine/threonine kinase activity"/>
    <property type="evidence" value="ECO:0007669"/>
    <property type="project" value="UniProtKB-EC"/>
</dbReference>
<evidence type="ECO:0000313" key="12">
    <source>
        <dbReference type="Proteomes" id="UP001163046"/>
    </source>
</evidence>
<keyword evidence="3" id="KW-0963">Cytoplasm</keyword>
<keyword evidence="7" id="KW-0966">Cell projection</keyword>
<dbReference type="AlphaFoldDB" id="A0A9W9YK23"/>
<dbReference type="GO" id="GO:0030832">
    <property type="term" value="P:regulation of actin filament length"/>
    <property type="evidence" value="ECO:0007669"/>
    <property type="project" value="TreeGrafter"/>
</dbReference>
<keyword evidence="8" id="KW-0067">ATP-binding</keyword>
<comment type="subcellular location">
    <subcellularLocation>
        <location evidence="2">Cell projection</location>
    </subcellularLocation>
    <subcellularLocation>
        <location evidence="1">Cytoplasm</location>
        <location evidence="1">Cytoskeleton</location>
    </subcellularLocation>
</comment>
<dbReference type="SUPFAM" id="SSF56112">
    <property type="entry name" value="Protein kinase-like (PK-like)"/>
    <property type="match status" value="1"/>
</dbReference>
<evidence type="ECO:0000256" key="3">
    <source>
        <dbReference type="ARBA" id="ARBA00022490"/>
    </source>
</evidence>
<dbReference type="PROSITE" id="PS00107">
    <property type="entry name" value="PROTEIN_KINASE_ATP"/>
    <property type="match status" value="1"/>
</dbReference>
<keyword evidence="11" id="KW-0808">Transferase</keyword>
<evidence type="ECO:0000256" key="2">
    <source>
        <dbReference type="ARBA" id="ARBA00004316"/>
    </source>
</evidence>
<organism evidence="11 12">
    <name type="scientific">Desmophyllum pertusum</name>
    <dbReference type="NCBI Taxonomy" id="174260"/>
    <lineage>
        <taxon>Eukaryota</taxon>
        <taxon>Metazoa</taxon>
        <taxon>Cnidaria</taxon>
        <taxon>Anthozoa</taxon>
        <taxon>Hexacorallia</taxon>
        <taxon>Scleractinia</taxon>
        <taxon>Caryophylliina</taxon>
        <taxon>Caryophylliidae</taxon>
        <taxon>Desmophyllum</taxon>
    </lineage>
</organism>
<dbReference type="PANTHER" id="PTHR46256:SF3">
    <property type="entry name" value="MYOSIN MOTOR DOMAIN-CONTAINING PROTEIN"/>
    <property type="match status" value="1"/>
</dbReference>
<dbReference type="GO" id="GO:0000146">
    <property type="term" value="F:microfilament motor activity"/>
    <property type="evidence" value="ECO:0007669"/>
    <property type="project" value="TreeGrafter"/>
</dbReference>
<dbReference type="Gene3D" id="3.30.200.20">
    <property type="entry name" value="Phosphorylase Kinase, domain 1"/>
    <property type="match status" value="1"/>
</dbReference>
<sequence>MPKRVNKQRPLSNEKKDGLKRTGKNGGAADKFSYVAPTREKPMMGKRADSLKELGPPKDWELVESIGEGTYGEVYKAKNKITGEIAAAKLIDSIHEKIEEVLPELEILSKYSTHPNIAGFHGAFINVDTKRHDQLWLVMEGYHDGCWIGNDNPDVHEGKHEASATLLCRGGSVTNLVKSLRKKGKYLEEDLIAYILYETLRYTCVSAELSNILMRRNSSVGTPFWMAPEVIACEQQLDYSYDVRCDIWSLGITAIELADGVTPLSDQHPMRALFKIPRNKSPSMKNPERWSHEYRDFIAK</sequence>
<feature type="binding site" evidence="8">
    <location>
        <position position="89"/>
    </location>
    <ligand>
        <name>ATP</name>
        <dbReference type="ChEBI" id="CHEBI:30616"/>
    </ligand>
</feature>
<dbReference type="GO" id="GO:0003779">
    <property type="term" value="F:actin binding"/>
    <property type="evidence" value="ECO:0007669"/>
    <property type="project" value="UniProtKB-KW"/>
</dbReference>
<dbReference type="PANTHER" id="PTHR46256">
    <property type="entry name" value="AGAP011099-PA"/>
    <property type="match status" value="1"/>
</dbReference>
<name>A0A9W9YK23_9CNID</name>
<evidence type="ECO:0000256" key="5">
    <source>
        <dbReference type="ARBA" id="ARBA00023203"/>
    </source>
</evidence>
<dbReference type="InterPro" id="IPR052409">
    <property type="entry name" value="Myosin-III_kinase_activity"/>
</dbReference>
<dbReference type="InterPro" id="IPR000719">
    <property type="entry name" value="Prot_kinase_dom"/>
</dbReference>
<keyword evidence="12" id="KW-1185">Reference proteome</keyword>
<proteinExistence type="predicted"/>
<evidence type="ECO:0000256" key="7">
    <source>
        <dbReference type="ARBA" id="ARBA00023273"/>
    </source>
</evidence>
<dbReference type="EC" id="2.7.11.1" evidence="11"/>
<evidence type="ECO:0000259" key="10">
    <source>
        <dbReference type="PROSITE" id="PS50011"/>
    </source>
</evidence>
<keyword evidence="5" id="KW-0009">Actin-binding</keyword>
<dbReference type="GO" id="GO:0005524">
    <property type="term" value="F:ATP binding"/>
    <property type="evidence" value="ECO:0007669"/>
    <property type="project" value="UniProtKB-UniRule"/>
</dbReference>
<evidence type="ECO:0000313" key="11">
    <source>
        <dbReference type="EMBL" id="KAJ7354827.1"/>
    </source>
</evidence>
<feature type="region of interest" description="Disordered" evidence="9">
    <location>
        <begin position="1"/>
        <end position="40"/>
    </location>
</feature>
<gene>
    <name evidence="11" type="primary">Myo21_2</name>
    <name evidence="11" type="ORF">OS493_029833</name>
</gene>
<dbReference type="InterPro" id="IPR017441">
    <property type="entry name" value="Protein_kinase_ATP_BS"/>
</dbReference>
<dbReference type="GO" id="GO:0042995">
    <property type="term" value="C:cell projection"/>
    <property type="evidence" value="ECO:0007669"/>
    <property type="project" value="UniProtKB-SubCell"/>
</dbReference>
<reference evidence="11" key="1">
    <citation type="submission" date="2023-01" db="EMBL/GenBank/DDBJ databases">
        <title>Genome assembly of the deep-sea coral Lophelia pertusa.</title>
        <authorList>
            <person name="Herrera S."/>
            <person name="Cordes E."/>
        </authorList>
    </citation>
    <scope>NUCLEOTIDE SEQUENCE</scope>
    <source>
        <strain evidence="11">USNM1676648</strain>
        <tissue evidence="11">Polyp</tissue>
    </source>
</reference>
<evidence type="ECO:0000256" key="6">
    <source>
        <dbReference type="ARBA" id="ARBA00023212"/>
    </source>
</evidence>
<comment type="caution">
    <text evidence="11">The sequence shown here is derived from an EMBL/GenBank/DDBJ whole genome shotgun (WGS) entry which is preliminary data.</text>
</comment>
<dbReference type="OrthoDB" id="10027016at2759"/>
<feature type="domain" description="Protein kinase" evidence="10">
    <location>
        <begin position="60"/>
        <end position="300"/>
    </location>
</feature>
<evidence type="ECO:0000256" key="8">
    <source>
        <dbReference type="PROSITE-ProRule" id="PRU10141"/>
    </source>
</evidence>
<dbReference type="InterPro" id="IPR011009">
    <property type="entry name" value="Kinase-like_dom_sf"/>
</dbReference>
<accession>A0A9W9YK23</accession>
<evidence type="ECO:0000256" key="9">
    <source>
        <dbReference type="SAM" id="MobiDB-lite"/>
    </source>
</evidence>
<dbReference type="PROSITE" id="PS50011">
    <property type="entry name" value="PROTEIN_KINASE_DOM"/>
    <property type="match status" value="1"/>
</dbReference>
<dbReference type="Gene3D" id="1.10.510.10">
    <property type="entry name" value="Transferase(Phosphotransferase) domain 1"/>
    <property type="match status" value="1"/>
</dbReference>
<keyword evidence="6" id="KW-0206">Cytoskeleton</keyword>
<dbReference type="Proteomes" id="UP001163046">
    <property type="component" value="Unassembled WGS sequence"/>
</dbReference>
<dbReference type="Pfam" id="PF00069">
    <property type="entry name" value="Pkinase"/>
    <property type="match status" value="2"/>
</dbReference>
<evidence type="ECO:0000256" key="4">
    <source>
        <dbReference type="ARBA" id="ARBA00022737"/>
    </source>
</evidence>
<evidence type="ECO:0000256" key="1">
    <source>
        <dbReference type="ARBA" id="ARBA00004245"/>
    </source>
</evidence>
<dbReference type="EMBL" id="MU827332">
    <property type="protein sequence ID" value="KAJ7354827.1"/>
    <property type="molecule type" value="Genomic_DNA"/>
</dbReference>
<protein>
    <submittedName>
        <fullName evidence="11">TRAFAC class myosin-kinesin ATPase super</fullName>
        <ecNumber evidence="11">2.7.11.1</ecNumber>
    </submittedName>
</protein>
<keyword evidence="4" id="KW-0677">Repeat</keyword>